<keyword evidence="1" id="KW-1133">Transmembrane helix</keyword>
<accession>A0A4S2MWY1</accession>
<dbReference type="Proteomes" id="UP000298138">
    <property type="component" value="Unassembled WGS sequence"/>
</dbReference>
<gene>
    <name evidence="2" type="ORF">EX30DRAFT_267946</name>
</gene>
<dbReference type="InParanoid" id="A0A4S2MWY1"/>
<evidence type="ECO:0000313" key="3">
    <source>
        <dbReference type="Proteomes" id="UP000298138"/>
    </source>
</evidence>
<evidence type="ECO:0000313" key="2">
    <source>
        <dbReference type="EMBL" id="TGZ81168.1"/>
    </source>
</evidence>
<feature type="transmembrane region" description="Helical" evidence="1">
    <location>
        <begin position="12"/>
        <end position="35"/>
    </location>
</feature>
<dbReference type="AlphaFoldDB" id="A0A4S2MWY1"/>
<keyword evidence="1" id="KW-0812">Transmembrane</keyword>
<organism evidence="2 3">
    <name type="scientific">Ascodesmis nigricans</name>
    <dbReference type="NCBI Taxonomy" id="341454"/>
    <lineage>
        <taxon>Eukaryota</taxon>
        <taxon>Fungi</taxon>
        <taxon>Dikarya</taxon>
        <taxon>Ascomycota</taxon>
        <taxon>Pezizomycotina</taxon>
        <taxon>Pezizomycetes</taxon>
        <taxon>Pezizales</taxon>
        <taxon>Ascodesmidaceae</taxon>
        <taxon>Ascodesmis</taxon>
    </lineage>
</organism>
<feature type="transmembrane region" description="Helical" evidence="1">
    <location>
        <begin position="73"/>
        <end position="98"/>
    </location>
</feature>
<reference evidence="2 3" key="1">
    <citation type="submission" date="2019-04" db="EMBL/GenBank/DDBJ databases">
        <title>Comparative genomics and transcriptomics to analyze fruiting body development in filamentous ascomycetes.</title>
        <authorList>
            <consortium name="DOE Joint Genome Institute"/>
            <person name="Lutkenhaus R."/>
            <person name="Traeger S."/>
            <person name="Breuer J."/>
            <person name="Kuo A."/>
            <person name="Lipzen A."/>
            <person name="Pangilinan J."/>
            <person name="Dilworth D."/>
            <person name="Sandor L."/>
            <person name="Poggeler S."/>
            <person name="Barry K."/>
            <person name="Grigoriev I.V."/>
            <person name="Nowrousian M."/>
        </authorList>
    </citation>
    <scope>NUCLEOTIDE SEQUENCE [LARGE SCALE GENOMIC DNA]</scope>
    <source>
        <strain evidence="2 3">CBS 389.68</strain>
    </source>
</reference>
<evidence type="ECO:0000256" key="1">
    <source>
        <dbReference type="SAM" id="Phobius"/>
    </source>
</evidence>
<feature type="transmembrane region" description="Helical" evidence="1">
    <location>
        <begin position="47"/>
        <end position="67"/>
    </location>
</feature>
<keyword evidence="3" id="KW-1185">Reference proteome</keyword>
<sequence>MTAWMKIYECHYLLSFFLDSCYFFFLVSLTVIFCSRVRWTGGRRQRWHLSSIVYCLWFLFLFLVLILRACMDIVGFCFFMFFFSRFCCLVLLFCFLLVCNTGSLVFCYGLDCLLDCR</sequence>
<dbReference type="EMBL" id="ML220120">
    <property type="protein sequence ID" value="TGZ81168.1"/>
    <property type="molecule type" value="Genomic_DNA"/>
</dbReference>
<keyword evidence="1" id="KW-0472">Membrane</keyword>
<protein>
    <submittedName>
        <fullName evidence="2">Uncharacterized protein</fullName>
    </submittedName>
</protein>
<name>A0A4S2MWY1_9PEZI</name>
<proteinExistence type="predicted"/>